<dbReference type="Proteomes" id="UP000198984">
    <property type="component" value="Unassembled WGS sequence"/>
</dbReference>
<dbReference type="InterPro" id="IPR010982">
    <property type="entry name" value="Lambda_DNA-bd_dom_sf"/>
</dbReference>
<dbReference type="GO" id="GO:0003677">
    <property type="term" value="F:DNA binding"/>
    <property type="evidence" value="ECO:0007669"/>
    <property type="project" value="UniProtKB-KW"/>
</dbReference>
<keyword evidence="4" id="KW-1185">Reference proteome</keyword>
<proteinExistence type="predicted"/>
<dbReference type="Pfam" id="PF01381">
    <property type="entry name" value="HTH_3"/>
    <property type="match status" value="1"/>
</dbReference>
<dbReference type="EMBL" id="FOBB01000009">
    <property type="protein sequence ID" value="SEN32547.1"/>
    <property type="molecule type" value="Genomic_DNA"/>
</dbReference>
<dbReference type="PANTHER" id="PTHR36924:SF1">
    <property type="entry name" value="ANTITOXIN HIGA-1"/>
    <property type="match status" value="1"/>
</dbReference>
<dbReference type="PANTHER" id="PTHR36924">
    <property type="entry name" value="ANTITOXIN HIGA-1"/>
    <property type="match status" value="1"/>
</dbReference>
<evidence type="ECO:0000313" key="3">
    <source>
        <dbReference type="EMBL" id="SEN32547.1"/>
    </source>
</evidence>
<evidence type="ECO:0000259" key="2">
    <source>
        <dbReference type="PROSITE" id="PS50943"/>
    </source>
</evidence>
<dbReference type="AlphaFoldDB" id="A0A1H8FMY7"/>
<dbReference type="InterPro" id="IPR001387">
    <property type="entry name" value="Cro/C1-type_HTH"/>
</dbReference>
<dbReference type="SUPFAM" id="SSF47413">
    <property type="entry name" value="lambda repressor-like DNA-binding domains"/>
    <property type="match status" value="1"/>
</dbReference>
<name>A0A1H8FMY7_9BACT</name>
<evidence type="ECO:0000256" key="1">
    <source>
        <dbReference type="ARBA" id="ARBA00023125"/>
    </source>
</evidence>
<dbReference type="SMART" id="SM00530">
    <property type="entry name" value="HTH_XRE"/>
    <property type="match status" value="1"/>
</dbReference>
<dbReference type="NCBIfam" id="TIGR02607">
    <property type="entry name" value="antidote_HigA"/>
    <property type="match status" value="1"/>
</dbReference>
<feature type="domain" description="HTH cro/C1-type" evidence="2">
    <location>
        <begin position="20"/>
        <end position="69"/>
    </location>
</feature>
<dbReference type="CDD" id="cd00093">
    <property type="entry name" value="HTH_XRE"/>
    <property type="match status" value="1"/>
</dbReference>
<reference evidence="3 4" key="1">
    <citation type="submission" date="2016-10" db="EMBL/GenBank/DDBJ databases">
        <authorList>
            <person name="de Groot N.N."/>
        </authorList>
    </citation>
    <scope>NUCLEOTIDE SEQUENCE [LARGE SCALE GENOMIC DNA]</scope>
    <source>
        <strain evidence="3 4">DSM 21039</strain>
    </source>
</reference>
<gene>
    <name evidence="3" type="ORF">SAMN04488505_109235</name>
</gene>
<sequence>MERKMTIQHPGILFRDNVINELGITVTDAAALLKITRPALSNVLNGHADISPEMSLKISKVFGGSAEVWMNMQTTYNLDRLRDKIEKLDLQSYHAVK</sequence>
<keyword evidence="1" id="KW-0238">DNA-binding</keyword>
<organism evidence="3 4">
    <name type="scientific">Chitinophaga rupis</name>
    <dbReference type="NCBI Taxonomy" id="573321"/>
    <lineage>
        <taxon>Bacteria</taxon>
        <taxon>Pseudomonadati</taxon>
        <taxon>Bacteroidota</taxon>
        <taxon>Chitinophagia</taxon>
        <taxon>Chitinophagales</taxon>
        <taxon>Chitinophagaceae</taxon>
        <taxon>Chitinophaga</taxon>
    </lineage>
</organism>
<dbReference type="RefSeq" id="WP_202909368.1">
    <property type="nucleotide sequence ID" value="NZ_FOBB01000009.1"/>
</dbReference>
<accession>A0A1H8FMY7</accession>
<evidence type="ECO:0000313" key="4">
    <source>
        <dbReference type="Proteomes" id="UP000198984"/>
    </source>
</evidence>
<dbReference type="STRING" id="573321.SAMN04488505_109235"/>
<dbReference type="PROSITE" id="PS50943">
    <property type="entry name" value="HTH_CROC1"/>
    <property type="match status" value="1"/>
</dbReference>
<protein>
    <submittedName>
        <fullName evidence="3">Addiction module antidote protein, HigA family</fullName>
    </submittedName>
</protein>
<dbReference type="InterPro" id="IPR013430">
    <property type="entry name" value="Toxin_antidote_HigA"/>
</dbReference>
<dbReference type="Gene3D" id="1.10.260.40">
    <property type="entry name" value="lambda repressor-like DNA-binding domains"/>
    <property type="match status" value="1"/>
</dbReference>